<feature type="region of interest" description="Disordered" evidence="3">
    <location>
        <begin position="1068"/>
        <end position="1211"/>
    </location>
</feature>
<dbReference type="SMART" id="SM00220">
    <property type="entry name" value="S_TKc"/>
    <property type="match status" value="1"/>
</dbReference>
<accession>A0ABQ5RRD5</accession>
<protein>
    <recommendedName>
        <fullName evidence="4">Protein kinase domain-containing protein</fullName>
    </recommendedName>
</protein>
<dbReference type="PANTHER" id="PTHR24055">
    <property type="entry name" value="MITOGEN-ACTIVATED PROTEIN KINASE"/>
    <property type="match status" value="1"/>
</dbReference>
<feature type="region of interest" description="Disordered" evidence="3">
    <location>
        <begin position="491"/>
        <end position="527"/>
    </location>
</feature>
<proteinExistence type="predicted"/>
<feature type="compositionally biased region" description="Low complexity" evidence="3">
    <location>
        <begin position="1101"/>
        <end position="1113"/>
    </location>
</feature>
<evidence type="ECO:0000256" key="3">
    <source>
        <dbReference type="SAM" id="MobiDB-lite"/>
    </source>
</evidence>
<dbReference type="EMBL" id="BSDZ01000005">
    <property type="protein sequence ID" value="GLI60136.1"/>
    <property type="molecule type" value="Genomic_DNA"/>
</dbReference>
<feature type="compositionally biased region" description="Polar residues" evidence="3">
    <location>
        <begin position="1149"/>
        <end position="1168"/>
    </location>
</feature>
<evidence type="ECO:0000256" key="2">
    <source>
        <dbReference type="ARBA" id="ARBA00022840"/>
    </source>
</evidence>
<keyword evidence="6" id="KW-1185">Reference proteome</keyword>
<keyword evidence="2" id="KW-0067">ATP-binding</keyword>
<name>A0ABQ5RRD5_9CHLO</name>
<feature type="compositionally biased region" description="Low complexity" evidence="3">
    <location>
        <begin position="1754"/>
        <end position="1777"/>
    </location>
</feature>
<feature type="compositionally biased region" description="Pro residues" evidence="3">
    <location>
        <begin position="1084"/>
        <end position="1100"/>
    </location>
</feature>
<dbReference type="PROSITE" id="PS50011">
    <property type="entry name" value="PROTEIN_KINASE_DOM"/>
    <property type="match status" value="1"/>
</dbReference>
<organism evidence="5 6">
    <name type="scientific">Volvox africanus</name>
    <dbReference type="NCBI Taxonomy" id="51714"/>
    <lineage>
        <taxon>Eukaryota</taxon>
        <taxon>Viridiplantae</taxon>
        <taxon>Chlorophyta</taxon>
        <taxon>core chlorophytes</taxon>
        <taxon>Chlorophyceae</taxon>
        <taxon>CS clade</taxon>
        <taxon>Chlamydomonadales</taxon>
        <taxon>Volvocaceae</taxon>
        <taxon>Volvox</taxon>
    </lineage>
</organism>
<dbReference type="InterPro" id="IPR050117">
    <property type="entry name" value="MAPK"/>
</dbReference>
<evidence type="ECO:0000313" key="5">
    <source>
        <dbReference type="EMBL" id="GLI60136.1"/>
    </source>
</evidence>
<evidence type="ECO:0000259" key="4">
    <source>
        <dbReference type="PROSITE" id="PS50011"/>
    </source>
</evidence>
<comment type="caution">
    <text evidence="5">The sequence shown here is derived from an EMBL/GenBank/DDBJ whole genome shotgun (WGS) entry which is preliminary data.</text>
</comment>
<feature type="region of interest" description="Disordered" evidence="3">
    <location>
        <begin position="1224"/>
        <end position="1266"/>
    </location>
</feature>
<feature type="region of interest" description="Disordered" evidence="3">
    <location>
        <begin position="1308"/>
        <end position="1343"/>
    </location>
</feature>
<dbReference type="Pfam" id="PF00069">
    <property type="entry name" value="Pkinase"/>
    <property type="match status" value="2"/>
</dbReference>
<dbReference type="InterPro" id="IPR008271">
    <property type="entry name" value="Ser/Thr_kinase_AS"/>
</dbReference>
<dbReference type="Gene3D" id="3.30.200.20">
    <property type="entry name" value="Phosphorylase Kinase, domain 1"/>
    <property type="match status" value="1"/>
</dbReference>
<dbReference type="InterPro" id="IPR011009">
    <property type="entry name" value="Kinase-like_dom_sf"/>
</dbReference>
<feature type="region of interest" description="Disordered" evidence="3">
    <location>
        <begin position="701"/>
        <end position="732"/>
    </location>
</feature>
<feature type="compositionally biased region" description="Polar residues" evidence="3">
    <location>
        <begin position="1729"/>
        <end position="1741"/>
    </location>
</feature>
<feature type="region of interest" description="Disordered" evidence="3">
    <location>
        <begin position="1362"/>
        <end position="1382"/>
    </location>
</feature>
<evidence type="ECO:0000313" key="6">
    <source>
        <dbReference type="Proteomes" id="UP001165090"/>
    </source>
</evidence>
<evidence type="ECO:0000256" key="1">
    <source>
        <dbReference type="ARBA" id="ARBA00022741"/>
    </source>
</evidence>
<feature type="compositionally biased region" description="Low complexity" evidence="3">
    <location>
        <begin position="1308"/>
        <end position="1317"/>
    </location>
</feature>
<feature type="region of interest" description="Disordered" evidence="3">
    <location>
        <begin position="435"/>
        <end position="478"/>
    </location>
</feature>
<feature type="compositionally biased region" description="Gly residues" evidence="3">
    <location>
        <begin position="452"/>
        <end position="472"/>
    </location>
</feature>
<dbReference type="Gene3D" id="1.10.510.10">
    <property type="entry name" value="Transferase(Phosphotransferase) domain 1"/>
    <property type="match status" value="1"/>
</dbReference>
<dbReference type="InterPro" id="IPR000719">
    <property type="entry name" value="Prot_kinase_dom"/>
</dbReference>
<feature type="region of interest" description="Disordered" evidence="3">
    <location>
        <begin position="889"/>
        <end position="915"/>
    </location>
</feature>
<feature type="compositionally biased region" description="Pro residues" evidence="3">
    <location>
        <begin position="1183"/>
        <end position="1208"/>
    </location>
</feature>
<feature type="domain" description="Protein kinase" evidence="4">
    <location>
        <begin position="4"/>
        <end position="337"/>
    </location>
</feature>
<reference evidence="5 6" key="1">
    <citation type="journal article" date="2023" name="IScience">
        <title>Expanded male sex-determining region conserved during the evolution of homothallism in the green alga Volvox.</title>
        <authorList>
            <person name="Yamamoto K."/>
            <person name="Matsuzaki R."/>
            <person name="Mahakham W."/>
            <person name="Heman W."/>
            <person name="Sekimoto H."/>
            <person name="Kawachi M."/>
            <person name="Minakuchi Y."/>
            <person name="Toyoda A."/>
            <person name="Nozaki H."/>
        </authorList>
    </citation>
    <scope>NUCLEOTIDE SEQUENCE [LARGE SCALE GENOMIC DNA]</scope>
    <source>
        <strain evidence="5 6">NIES-4468</strain>
    </source>
</reference>
<sequence>MERYTYVSTVSSGAYGVVYKCVDLETGRFVAAKGIRLAHQDAEVMRLTLREVKILKLLPPHPNVVKLLDAFRSISGRVYLVFEFVERSLYQELERHPSGALPPAMVKSVAWQLLHALAHCHNHKVVHRDLKPANVLLSGYTPGVGGGGVAKLCDFGFARLLTSYGSRGRRKADGGGGVSDGASPNGGAAGLAPAVACQNKLRANPPRMSSYVMTRWYRPPEVLAGDTYGMPIDIWSLGCTLAELATGRPLFPGKSTADQMWLIMRCLGALPRAHMARMLVAGGDLAAVAATPPTRSRTLRQRLPEVGSELLDLITACLTPDPHQRPTAQELLQMPYFWEVPRLLAGSDLVRQLPYATDLICTINGTAARRQTSGLTGGGGSGRVTAAGLQIGDAATVGSNGYGGASAATAKSQAYRPEEVPIAVQEKSNITYLVTQETAPKEPRGRTPDLGNMGGGGDSGDGGNGGGSGGGSLKYTTGSADDRREITVAKPHSGVLPSQHLPSTGACFRDPAASHGGSGIDNGGTQVDENRTATVMVPTSSTASAAERASEGHGILISAEVVKATAATSWASTEKMPSTVTPVAEVAVTAAAVTAVHSCQSSTALSLADMLRSVSVASVCTALFSEPVMPPLPPPLLSLPVLPPPPPPLPPPPPPPVTCSGISTAVGQPHVIMLEAPMHATAAATAAPVVASTCHSRVVRATDPTSSTGCGSGSSRGGGGGGDCDNGDPPRNLSRITNGFGLRSYDSMAWGSEARYGDGGSIRLLPHTSGAADAAVSTAALASLPMIVSLRHHVRGRGDGDGGGGGDGDGTAAIYYKTSPAPLPANGLEDSGYGRRRRAVQIRSGAARPLKLLAARVMQYVKGSKSCSDGADGSGGNLQQLYGSSIGAGGDLDGRSGESCRGGTTAFLQDGPTSPIDLPYVMSPKGAPAMPPAGSAAGPPMPHVRHPAIPRIGTQAVFGAQVTGSSGCPSVTRPAWDLNTPHTGGFSPYSSSPIQGLPCTAAAAPATTSTAADALKPTTTNITLLSTADAIHPTPMLYSPAGGAESCDGSPCPLSRWFSRHSLPLGASTTTKGAVDDTVSTPGAVPPLPRPTAPPPPQSPQSPSLLPQSPNLSADAHEKSSVHLAPALVDSYDNTNSHRNGHVNGGGDSDTNGETQRSRVFSDPSATSGHLARGLTRALRMQRPPPPPSPPPPSPPPPSPPPPPPPLPHQAAEDISSVLLAPSERQRPSRGTPWGGPATATATVDSSVPVDLSPRSPVVTRPARTQRQSCDAVTATRLVTLASLLLVEESYGAAPAIAVHSRSRSEASSYMCSSSGSGAAGGGGGGGGSGAGGRESGGGSSVTPRAAVLSNAVASRRLQLQLQHGHHLQRRNDSGAKLTRGSVGPMTCGSAAAPSIRLSTVALVNSATSTAASAARAAAAAILTSVGAAAAATAPAKAAVALTAAAVAAAAPSGMTDKKIATSQGAPTVPILAPVSGSPRVVPPIAPGFGAMSRSRSRSRFGSMQPGMMATAAADGGMNGSCTGSSCTASCNRGNETTHCTGASSMSGIGWSSSMTRGSFLTSSHMPLDFIASSGGALDAGGCSGGGGGGGDGSRGGGGGRGGSCGDVCSGGNSRGGRGGSRGSGGGGSGGGGSSCATSCLHGAVPWSGTDADNGYQGTVCAPVVLGALSIVSASILAPVTMPILETEGEEDICSDRSMDIVPPGSPPTMTGVGAPTSSSQPPPCRPPTGNTAGQQTTIANDLQRPNIHNNATNSNGNQNRRGNGNGNSDSGCSDGNIDFHPHIAEPATNITVGTRKDKALEYNTQVSSSSAVQSSIAVTAGNHMKPTAAMAGTATATAATMAVAGRPVATIQDGPSKRRLRSLICGCFGP</sequence>
<gene>
    <name evidence="5" type="ORF">VaNZ11_002207</name>
</gene>
<dbReference type="SUPFAM" id="SSF56112">
    <property type="entry name" value="Protein kinase-like (PK-like)"/>
    <property type="match status" value="1"/>
</dbReference>
<feature type="compositionally biased region" description="Low complexity" evidence="3">
    <location>
        <begin position="1231"/>
        <end position="1243"/>
    </location>
</feature>
<feature type="region of interest" description="Disordered" evidence="3">
    <location>
        <begin position="1697"/>
        <end position="1781"/>
    </location>
</feature>
<keyword evidence="1" id="KW-0547">Nucleotide-binding</keyword>
<dbReference type="PROSITE" id="PS00108">
    <property type="entry name" value="PROTEIN_KINASE_ST"/>
    <property type="match status" value="1"/>
</dbReference>
<dbReference type="Proteomes" id="UP001165090">
    <property type="component" value="Unassembled WGS sequence"/>
</dbReference>
<feature type="compositionally biased region" description="Gly residues" evidence="3">
    <location>
        <begin position="1318"/>
        <end position="1340"/>
    </location>
</feature>
<feature type="compositionally biased region" description="Gly residues" evidence="3">
    <location>
        <begin position="710"/>
        <end position="724"/>
    </location>
</feature>